<feature type="compositionally biased region" description="Acidic residues" evidence="1">
    <location>
        <begin position="104"/>
        <end position="118"/>
    </location>
</feature>
<accession>A0ABN8PF94</accession>
<dbReference type="EMBL" id="CALNXK010000064">
    <property type="protein sequence ID" value="CAH3140329.1"/>
    <property type="molecule type" value="Genomic_DNA"/>
</dbReference>
<gene>
    <name evidence="3" type="ORF">PLOB_00041189</name>
</gene>
<evidence type="ECO:0000259" key="2">
    <source>
        <dbReference type="PROSITE" id="PS50004"/>
    </source>
</evidence>
<keyword evidence="4" id="KW-1185">Reference proteome</keyword>
<sequence length="464" mass="53264">MALGVLSVLCWRKFKNLSFMEQFLDYRQVPTATEANENTESIKENGHVEKVKEPNGKRIQQKGDEEKKKKIPPRQYPVSNPPPWIPKPEVSVVSVQPQDSSIKDDDEVPYSSSDEEEMVTSTVPRENITPYDLSDSGPPERFTPPSEAEFLGRVYFSLQFDALRTVLIVKLIKGEEFPQYAGDSPNVFLELKLIPAMKKEILKTDIHERNANPNLNEVFEFGLPYEVVKKQNLSFTLMYMDKFSHPFPVGELTHHLDHLEMVGSETVREEMIVCREMQRLQQVKDQPRDLGFGQVLFSLMFMPLTRRLTIVIFKAQHLRPVKEGFPAIYVEIVMINVKKRQRKRKPTTLRTGSLFPVYNEALAFDVADANLEDIRLQVFVKQEMESSPDQVIGRVVLGTNAEGLELQHWKEAMTSKKPIAQWHSLREYHPADQTIHGVISPTHKSVISKRKIARFFATSSEDEG</sequence>
<feature type="region of interest" description="Disordered" evidence="1">
    <location>
        <begin position="34"/>
        <end position="121"/>
    </location>
</feature>
<dbReference type="InterPro" id="IPR000008">
    <property type="entry name" value="C2_dom"/>
</dbReference>
<name>A0ABN8PF94_9CNID</name>
<dbReference type="Pfam" id="PF00168">
    <property type="entry name" value="C2"/>
    <property type="match status" value="2"/>
</dbReference>
<evidence type="ECO:0000313" key="4">
    <source>
        <dbReference type="Proteomes" id="UP001159405"/>
    </source>
</evidence>
<feature type="domain" description="C2" evidence="2">
    <location>
        <begin position="150"/>
        <end position="271"/>
    </location>
</feature>
<dbReference type="PROSITE" id="PS50004">
    <property type="entry name" value="C2"/>
    <property type="match status" value="2"/>
</dbReference>
<dbReference type="InterPro" id="IPR035892">
    <property type="entry name" value="C2_domain_sf"/>
</dbReference>
<feature type="compositionally biased region" description="Low complexity" evidence="1">
    <location>
        <begin position="90"/>
        <end position="100"/>
    </location>
</feature>
<feature type="compositionally biased region" description="Basic and acidic residues" evidence="1">
    <location>
        <begin position="40"/>
        <end position="68"/>
    </location>
</feature>
<dbReference type="Proteomes" id="UP001159405">
    <property type="component" value="Unassembled WGS sequence"/>
</dbReference>
<comment type="caution">
    <text evidence="3">The sequence shown here is derived from an EMBL/GenBank/DDBJ whole genome shotgun (WGS) entry which is preliminary data.</text>
</comment>
<dbReference type="SMART" id="SM00239">
    <property type="entry name" value="C2"/>
    <property type="match status" value="2"/>
</dbReference>
<dbReference type="CDD" id="cd00276">
    <property type="entry name" value="C2B_Synaptotagmin"/>
    <property type="match status" value="1"/>
</dbReference>
<evidence type="ECO:0000313" key="3">
    <source>
        <dbReference type="EMBL" id="CAH3140329.1"/>
    </source>
</evidence>
<organism evidence="3 4">
    <name type="scientific">Porites lobata</name>
    <dbReference type="NCBI Taxonomy" id="104759"/>
    <lineage>
        <taxon>Eukaryota</taxon>
        <taxon>Metazoa</taxon>
        <taxon>Cnidaria</taxon>
        <taxon>Anthozoa</taxon>
        <taxon>Hexacorallia</taxon>
        <taxon>Scleractinia</taxon>
        <taxon>Fungiina</taxon>
        <taxon>Poritidae</taxon>
        <taxon>Porites</taxon>
    </lineage>
</organism>
<protein>
    <recommendedName>
        <fullName evidence="2">C2 domain-containing protein</fullName>
    </recommendedName>
</protein>
<dbReference type="PANTHER" id="PTHR10024:SF380">
    <property type="entry name" value="C2 DOMAIN-CONTAINING PROTEIN"/>
    <property type="match status" value="1"/>
</dbReference>
<evidence type="ECO:0000256" key="1">
    <source>
        <dbReference type="SAM" id="MobiDB-lite"/>
    </source>
</evidence>
<reference evidence="3 4" key="1">
    <citation type="submission" date="2022-05" db="EMBL/GenBank/DDBJ databases">
        <authorList>
            <consortium name="Genoscope - CEA"/>
            <person name="William W."/>
        </authorList>
    </citation>
    <scope>NUCLEOTIDE SEQUENCE [LARGE SCALE GENOMIC DNA]</scope>
</reference>
<proteinExistence type="predicted"/>
<dbReference type="SUPFAM" id="SSF49562">
    <property type="entry name" value="C2 domain (Calcium/lipid-binding domain, CaLB)"/>
    <property type="match status" value="2"/>
</dbReference>
<feature type="domain" description="C2" evidence="2">
    <location>
        <begin position="291"/>
        <end position="423"/>
    </location>
</feature>
<dbReference type="PANTHER" id="PTHR10024">
    <property type="entry name" value="SYNAPTOTAGMIN"/>
    <property type="match status" value="1"/>
</dbReference>
<dbReference type="Gene3D" id="2.60.40.150">
    <property type="entry name" value="C2 domain"/>
    <property type="match status" value="2"/>
</dbReference>